<dbReference type="Proteomes" id="UP000265200">
    <property type="component" value="Chromosome 19"/>
</dbReference>
<organism evidence="1 2">
    <name type="scientific">Oryzias latipes</name>
    <name type="common">Japanese rice fish</name>
    <name type="synonym">Japanese killifish</name>
    <dbReference type="NCBI Taxonomy" id="8090"/>
    <lineage>
        <taxon>Eukaryota</taxon>
        <taxon>Metazoa</taxon>
        <taxon>Chordata</taxon>
        <taxon>Craniata</taxon>
        <taxon>Vertebrata</taxon>
        <taxon>Euteleostomi</taxon>
        <taxon>Actinopterygii</taxon>
        <taxon>Neopterygii</taxon>
        <taxon>Teleostei</taxon>
        <taxon>Neoteleostei</taxon>
        <taxon>Acanthomorphata</taxon>
        <taxon>Ovalentaria</taxon>
        <taxon>Atherinomorphae</taxon>
        <taxon>Beloniformes</taxon>
        <taxon>Adrianichthyidae</taxon>
        <taxon>Oryziinae</taxon>
        <taxon>Oryzias</taxon>
    </lineage>
</organism>
<reference evidence="1" key="3">
    <citation type="submission" date="2025-08" db="UniProtKB">
        <authorList>
            <consortium name="Ensembl"/>
        </authorList>
    </citation>
    <scope>IDENTIFICATION</scope>
    <source>
        <strain evidence="1">HSOK</strain>
    </source>
</reference>
<evidence type="ECO:0008006" key="3">
    <source>
        <dbReference type="Google" id="ProtNLM"/>
    </source>
</evidence>
<sequence>MNTERSHFGKTKVLSPCHMMHPILDYSLTCDQLLINQLVGVYKKNPSTPGLHINCNLTSDNMHKIHPETKAFIIKSLKTKSTAEVADTFNVSQRQVQRIKKRFEETGDVFDKPRSGRPRNTTAREDRLLVGKSKASPFSTAAELHQAWSPQDPVSFLQNGLHGRISAQKPALNKRQLKKRVAFAKAHSLLKGWTLEKWQKVDFSDESSVELHHSRRKYCRRPTGARMDPKFTQKTVKFGGGKIMVWGYIQYGGVRIICRVEGNINSLKY</sequence>
<reference key="1">
    <citation type="journal article" date="2007" name="Nature">
        <title>The medaka draft genome and insights into vertebrate genome evolution.</title>
        <authorList>
            <person name="Kasahara M."/>
            <person name="Naruse K."/>
            <person name="Sasaki S."/>
            <person name="Nakatani Y."/>
            <person name="Qu W."/>
            <person name="Ahsan B."/>
            <person name="Yamada T."/>
            <person name="Nagayasu Y."/>
            <person name="Doi K."/>
            <person name="Kasai Y."/>
            <person name="Jindo T."/>
            <person name="Kobayashi D."/>
            <person name="Shimada A."/>
            <person name="Toyoda A."/>
            <person name="Kuroki Y."/>
            <person name="Fujiyama A."/>
            <person name="Sasaki T."/>
            <person name="Shimizu A."/>
            <person name="Asakawa S."/>
            <person name="Shimizu N."/>
            <person name="Hashimoto S."/>
            <person name="Yang J."/>
            <person name="Lee Y."/>
            <person name="Matsushima K."/>
            <person name="Sugano S."/>
            <person name="Sakaizumi M."/>
            <person name="Narita T."/>
            <person name="Ohishi K."/>
            <person name="Haga S."/>
            <person name="Ohta F."/>
            <person name="Nomoto H."/>
            <person name="Nogata K."/>
            <person name="Morishita T."/>
            <person name="Endo T."/>
            <person name="Shin-I T."/>
            <person name="Takeda H."/>
            <person name="Morishita S."/>
            <person name="Kohara Y."/>
        </authorList>
    </citation>
    <scope>NUCLEOTIDE SEQUENCE [LARGE SCALE GENOMIC DNA]</scope>
    <source>
        <strain>Hd-rR</strain>
    </source>
</reference>
<dbReference type="InterPro" id="IPR036397">
    <property type="entry name" value="RNaseH_sf"/>
</dbReference>
<dbReference type="PANTHER" id="PTHR23022">
    <property type="entry name" value="TRANSPOSABLE ELEMENT-RELATED"/>
    <property type="match status" value="1"/>
</dbReference>
<protein>
    <recommendedName>
        <fullName evidence="3">Transposase Tc1-like domain-containing protein</fullName>
    </recommendedName>
</protein>
<dbReference type="InterPro" id="IPR052338">
    <property type="entry name" value="Transposase_5"/>
</dbReference>
<dbReference type="SUPFAM" id="SSF46689">
    <property type="entry name" value="Homeodomain-like"/>
    <property type="match status" value="1"/>
</dbReference>
<dbReference type="Gene3D" id="3.30.420.10">
    <property type="entry name" value="Ribonuclease H-like superfamily/Ribonuclease H"/>
    <property type="match status" value="1"/>
</dbReference>
<dbReference type="GO" id="GO:0003676">
    <property type="term" value="F:nucleic acid binding"/>
    <property type="evidence" value="ECO:0007669"/>
    <property type="project" value="InterPro"/>
</dbReference>
<proteinExistence type="predicted"/>
<dbReference type="AlphaFoldDB" id="A0A3P9IFY9"/>
<evidence type="ECO:0000313" key="1">
    <source>
        <dbReference type="Ensembl" id="ENSORLP00015018783.1"/>
    </source>
</evidence>
<dbReference type="PANTHER" id="PTHR23022:SF135">
    <property type="entry name" value="SI:DKEY-77F5.3"/>
    <property type="match status" value="1"/>
</dbReference>
<reference evidence="1" key="4">
    <citation type="submission" date="2025-09" db="UniProtKB">
        <authorList>
            <consortium name="Ensembl"/>
        </authorList>
    </citation>
    <scope>IDENTIFICATION</scope>
    <source>
        <strain evidence="1">HSOK</strain>
    </source>
</reference>
<dbReference type="Ensembl" id="ENSORLT00015027574.1">
    <property type="protein sequence ID" value="ENSORLP00015018783.1"/>
    <property type="gene ID" value="ENSORLG00015019860.1"/>
</dbReference>
<evidence type="ECO:0000313" key="2">
    <source>
        <dbReference type="Proteomes" id="UP000265200"/>
    </source>
</evidence>
<dbReference type="Pfam" id="PF13551">
    <property type="entry name" value="HTH_29"/>
    <property type="match status" value="1"/>
</dbReference>
<name>A0A3P9IFY9_ORYLA</name>
<dbReference type="InterPro" id="IPR009057">
    <property type="entry name" value="Homeodomain-like_sf"/>
</dbReference>
<reference evidence="1 2" key="2">
    <citation type="submission" date="2017-04" db="EMBL/GenBank/DDBJ databases">
        <title>CpG methylation of centromeres and impact of large insertions on vertebrate speciation.</title>
        <authorList>
            <person name="Ichikawa K."/>
            <person name="Yoshimura J."/>
            <person name="Morishita S."/>
        </authorList>
    </citation>
    <scope>NUCLEOTIDE SEQUENCE</scope>
    <source>
        <strain evidence="1 2">HSOK</strain>
    </source>
</reference>
<accession>A0A3P9IFY9</accession>